<keyword evidence="1" id="KW-0812">Transmembrane</keyword>
<keyword evidence="1" id="KW-0472">Membrane</keyword>
<feature type="transmembrane region" description="Helical" evidence="1">
    <location>
        <begin position="47"/>
        <end position="65"/>
    </location>
</feature>
<dbReference type="Proteomes" id="UP000005408">
    <property type="component" value="Unassembled WGS sequence"/>
</dbReference>
<keyword evidence="3" id="KW-1185">Reference proteome</keyword>
<evidence type="ECO:0000313" key="3">
    <source>
        <dbReference type="Proteomes" id="UP000005408"/>
    </source>
</evidence>
<organism evidence="2 3">
    <name type="scientific">Magallana gigas</name>
    <name type="common">Pacific oyster</name>
    <name type="synonym">Crassostrea gigas</name>
    <dbReference type="NCBI Taxonomy" id="29159"/>
    <lineage>
        <taxon>Eukaryota</taxon>
        <taxon>Metazoa</taxon>
        <taxon>Spiralia</taxon>
        <taxon>Lophotrochozoa</taxon>
        <taxon>Mollusca</taxon>
        <taxon>Bivalvia</taxon>
        <taxon>Autobranchia</taxon>
        <taxon>Pteriomorphia</taxon>
        <taxon>Ostreida</taxon>
        <taxon>Ostreoidea</taxon>
        <taxon>Ostreidae</taxon>
        <taxon>Magallana</taxon>
    </lineage>
</organism>
<reference evidence="2" key="1">
    <citation type="submission" date="2022-08" db="UniProtKB">
        <authorList>
            <consortium name="EnsemblMetazoa"/>
        </authorList>
    </citation>
    <scope>IDENTIFICATION</scope>
    <source>
        <strain evidence="2">05x7-T-G4-1.051#20</strain>
    </source>
</reference>
<sequence>MRQTPITEGLGLSITTNQKRVTRTKYPVVREPVCFAAFQTLTNKRGLFIGVLLFGGCYGQIAPLYEAQSSLTSGTLVAAGSIGVVALAATVAVAALSVRRDVRNCYCETTTQTPEESCADKCEDLVASERAKYEKENEVYRQIIQGVCSFQTGDDAENCVTCLNYYNDEAQCRSDSECFFSNSNGVCLHQRFF</sequence>
<evidence type="ECO:0000256" key="1">
    <source>
        <dbReference type="SAM" id="Phobius"/>
    </source>
</evidence>
<dbReference type="EnsemblMetazoa" id="G7271.1">
    <property type="protein sequence ID" value="G7271.1:cds"/>
    <property type="gene ID" value="G7271"/>
</dbReference>
<accession>A0A8W8NJ69</accession>
<dbReference type="AlphaFoldDB" id="A0A8W8NJ69"/>
<feature type="transmembrane region" description="Helical" evidence="1">
    <location>
        <begin position="77"/>
        <end position="96"/>
    </location>
</feature>
<protein>
    <submittedName>
        <fullName evidence="2">Uncharacterized protein</fullName>
    </submittedName>
</protein>
<name>A0A8W8NJ69_MAGGI</name>
<evidence type="ECO:0000313" key="2">
    <source>
        <dbReference type="EnsemblMetazoa" id="G7271.1:cds"/>
    </source>
</evidence>
<proteinExistence type="predicted"/>
<keyword evidence="1" id="KW-1133">Transmembrane helix</keyword>